<reference evidence="3 4" key="1">
    <citation type="journal article" date="2022" name="IScience">
        <title>An ultrasensitive nanofiber-based assay for enzymatic hydrolysis and deep-sea microbial degradation of cellulose.</title>
        <authorList>
            <person name="Tsudome M."/>
            <person name="Tachioka M."/>
            <person name="Miyazaki M."/>
            <person name="Uchimura K."/>
            <person name="Tsuda M."/>
            <person name="Takaki Y."/>
            <person name="Deguchi S."/>
        </authorList>
    </citation>
    <scope>NUCLEOTIDE SEQUENCE [LARGE SCALE GENOMIC DNA]</scope>
    <source>
        <strain evidence="3 4">GE09</strain>
    </source>
</reference>
<dbReference type="RefSeq" id="WP_236983329.1">
    <property type="nucleotide sequence ID" value="NZ_AP023086.1"/>
</dbReference>
<keyword evidence="4" id="KW-1185">Reference proteome</keyword>
<protein>
    <submittedName>
        <fullName evidence="3">Mannose-6-phosphate isomerase</fullName>
        <ecNumber evidence="3">5.3.1.8</ecNumber>
    </submittedName>
</protein>
<dbReference type="EMBL" id="AP023086">
    <property type="protein sequence ID" value="BCD98769.1"/>
    <property type="molecule type" value="Genomic_DNA"/>
</dbReference>
<dbReference type="Pfam" id="PF07221">
    <property type="entry name" value="GlcNAc_2-epim"/>
    <property type="match status" value="1"/>
</dbReference>
<dbReference type="Proteomes" id="UP001320119">
    <property type="component" value="Chromosome"/>
</dbReference>
<dbReference type="InterPro" id="IPR012341">
    <property type="entry name" value="6hp_glycosidase-like_sf"/>
</dbReference>
<gene>
    <name evidence="3" type="ORF">MARGE09_P2970</name>
</gene>
<dbReference type="InterPro" id="IPR008928">
    <property type="entry name" value="6-hairpin_glycosidase_sf"/>
</dbReference>
<dbReference type="EC" id="5.3.1.8" evidence="3"/>
<dbReference type="KEGG" id="marq:MARGE09_P2970"/>
<evidence type="ECO:0000313" key="4">
    <source>
        <dbReference type="Proteomes" id="UP001320119"/>
    </source>
</evidence>
<evidence type="ECO:0000256" key="1">
    <source>
        <dbReference type="ARBA" id="ARBA00008558"/>
    </source>
</evidence>
<evidence type="ECO:0000256" key="2">
    <source>
        <dbReference type="ARBA" id="ARBA00023235"/>
    </source>
</evidence>
<dbReference type="GO" id="GO:0005975">
    <property type="term" value="P:carbohydrate metabolic process"/>
    <property type="evidence" value="ECO:0007669"/>
    <property type="project" value="InterPro"/>
</dbReference>
<sequence length="390" mass="44467">MAVPPELLSCAAKFESWIKDECLPLWAERGIDKVSGGHYEQLGADGLPDLTAHNRVRVQARQIFSYAYAYSKGWLPTGADMANELLHFVISHALHPTARQGFSHLMDARFNVVDAKQDLYDHAFIFLAYSAIYRATANKDVLDAATQLLSYWDEHFGSIVGGWHEGDYDAPHRRQNPHMHLFEAFMSLYECSSDVRWLARASEIFALFQVHFFDSKRGVVLEYFNHNWQPHAGEFGTQIEPGHMMEWVWLLRWYQRLSGHDVSRYTQPLYVKALELGFYGQSKLMFDFVYIDSDANVTLHSGTKRCWPTTELIKAHIAQARAGNLQAEKLAAQSIEQLFTYFVSAETVGGYCDQRGENNEITNANIAASTLYHLIVACGEVLQYCNDMRS</sequence>
<proteinExistence type="inferred from homology"/>
<accession>A0AAN1WJK7</accession>
<dbReference type="InterPro" id="IPR010819">
    <property type="entry name" value="AGE/CE"/>
</dbReference>
<comment type="similarity">
    <text evidence="1">Belongs to the N-acylglucosamine 2-epimerase family.</text>
</comment>
<organism evidence="3 4">
    <name type="scientific">Marinagarivorans cellulosilyticus</name>
    <dbReference type="NCBI Taxonomy" id="2721545"/>
    <lineage>
        <taxon>Bacteria</taxon>
        <taxon>Pseudomonadati</taxon>
        <taxon>Pseudomonadota</taxon>
        <taxon>Gammaproteobacteria</taxon>
        <taxon>Cellvibrionales</taxon>
        <taxon>Cellvibrionaceae</taxon>
        <taxon>Marinagarivorans</taxon>
    </lineage>
</organism>
<dbReference type="Gene3D" id="1.50.10.10">
    <property type="match status" value="1"/>
</dbReference>
<dbReference type="AlphaFoldDB" id="A0AAN1WJK7"/>
<dbReference type="PANTHER" id="PTHR15108">
    <property type="entry name" value="N-ACYLGLUCOSAMINE-2-EPIMERASE"/>
    <property type="match status" value="1"/>
</dbReference>
<keyword evidence="2 3" id="KW-0413">Isomerase</keyword>
<evidence type="ECO:0000313" key="3">
    <source>
        <dbReference type="EMBL" id="BCD98769.1"/>
    </source>
</evidence>
<name>A0AAN1WJK7_9GAMM</name>
<dbReference type="GO" id="GO:0004476">
    <property type="term" value="F:mannose-6-phosphate isomerase activity"/>
    <property type="evidence" value="ECO:0007669"/>
    <property type="project" value="UniProtKB-EC"/>
</dbReference>
<dbReference type="SUPFAM" id="SSF48208">
    <property type="entry name" value="Six-hairpin glycosidases"/>
    <property type="match status" value="1"/>
</dbReference>